<organism evidence="1 2">
    <name type="scientific">Haloferax volcanii</name>
    <name type="common">Halobacterium volcanii</name>
    <dbReference type="NCBI Taxonomy" id="2246"/>
    <lineage>
        <taxon>Archaea</taxon>
        <taxon>Methanobacteriati</taxon>
        <taxon>Methanobacteriota</taxon>
        <taxon>Stenosarchaea group</taxon>
        <taxon>Halobacteria</taxon>
        <taxon>Halobacteriales</taxon>
        <taxon>Haloferacaceae</taxon>
        <taxon>Haloferax</taxon>
    </lineage>
</organism>
<gene>
    <name evidence="1" type="ORF">FQA18_16045</name>
</gene>
<sequence length="145" mass="16382">MAVQNRPEIVTKTYQLTDPVANDDADSLFIYAPEGKVWFVNSAKVDIESGSGDGNGSYRFIMWDSAHADIVNVEQADNQPMTYKWGEWGSNISQIPQDDYHMSQQIQSLMATDSEGIRVVFNNTNATADYTGTRTYRFVFKEVSY</sequence>
<evidence type="ECO:0000313" key="2">
    <source>
        <dbReference type="Proteomes" id="UP000320212"/>
    </source>
</evidence>
<dbReference type="AlphaFoldDB" id="A0A558G7D3"/>
<protein>
    <submittedName>
        <fullName evidence="1">Uncharacterized protein</fullName>
    </submittedName>
</protein>
<dbReference type="EMBL" id="VMTR01000159">
    <property type="protein sequence ID" value="TVT93675.1"/>
    <property type="molecule type" value="Genomic_DNA"/>
</dbReference>
<accession>A0A558G7D3</accession>
<dbReference type="RefSeq" id="WP_144859292.1">
    <property type="nucleotide sequence ID" value="NZ_VMTR01000159.1"/>
</dbReference>
<name>A0A558G7D3_HALVO</name>
<proteinExistence type="predicted"/>
<reference evidence="1 2" key="1">
    <citation type="submission" date="2019-07" db="EMBL/GenBank/DDBJ databases">
        <title>Draft genome sequence of Haloferax volcanii SS0101, isolated from salt farm in Samut Sakhon, Thailand.</title>
        <authorList>
            <person name="Wanthongcharoen S."/>
            <person name="Yamprayoonswat W."/>
            <person name="Ruangsuj P."/>
            <person name="Thongpramul N."/>
            <person name="Jumpathong W."/>
            <person name="Sittihan S."/>
            <person name="Kanjanavas P."/>
            <person name="Yasawong M."/>
        </authorList>
    </citation>
    <scope>NUCLEOTIDE SEQUENCE [LARGE SCALE GENOMIC DNA]</scope>
    <source>
        <strain evidence="1 2">SS0101</strain>
    </source>
</reference>
<evidence type="ECO:0000313" key="1">
    <source>
        <dbReference type="EMBL" id="TVT93675.1"/>
    </source>
</evidence>
<comment type="caution">
    <text evidence="1">The sequence shown here is derived from an EMBL/GenBank/DDBJ whole genome shotgun (WGS) entry which is preliminary data.</text>
</comment>
<dbReference type="Proteomes" id="UP000320212">
    <property type="component" value="Unassembled WGS sequence"/>
</dbReference>